<organism evidence="4 5">
    <name type="scientific">Effrenium voratum</name>
    <dbReference type="NCBI Taxonomy" id="2562239"/>
    <lineage>
        <taxon>Eukaryota</taxon>
        <taxon>Sar</taxon>
        <taxon>Alveolata</taxon>
        <taxon>Dinophyceae</taxon>
        <taxon>Suessiales</taxon>
        <taxon>Symbiodiniaceae</taxon>
        <taxon>Effrenium</taxon>
    </lineage>
</organism>
<proteinExistence type="predicted"/>
<feature type="transmembrane region" description="Helical" evidence="2">
    <location>
        <begin position="550"/>
        <end position="571"/>
    </location>
</feature>
<name>A0AA36J2A5_9DINO</name>
<keyword evidence="2" id="KW-1133">Transmembrane helix</keyword>
<feature type="chain" id="PRO_5041350177" evidence="3">
    <location>
        <begin position="32"/>
        <end position="883"/>
    </location>
</feature>
<evidence type="ECO:0000313" key="4">
    <source>
        <dbReference type="EMBL" id="CAJ1397200.1"/>
    </source>
</evidence>
<keyword evidence="2" id="KW-0812">Transmembrane</keyword>
<accession>A0AA36J2A5</accession>
<dbReference type="Proteomes" id="UP001178507">
    <property type="component" value="Unassembled WGS sequence"/>
</dbReference>
<evidence type="ECO:0000256" key="2">
    <source>
        <dbReference type="SAM" id="Phobius"/>
    </source>
</evidence>
<evidence type="ECO:0000256" key="1">
    <source>
        <dbReference type="SAM" id="MobiDB-lite"/>
    </source>
</evidence>
<keyword evidence="2" id="KW-0472">Membrane</keyword>
<feature type="compositionally biased region" description="Low complexity" evidence="1">
    <location>
        <begin position="668"/>
        <end position="686"/>
    </location>
</feature>
<feature type="transmembrane region" description="Helical" evidence="2">
    <location>
        <begin position="109"/>
        <end position="131"/>
    </location>
</feature>
<gene>
    <name evidence="4" type="ORF">EVOR1521_LOCUS21265</name>
</gene>
<evidence type="ECO:0000256" key="3">
    <source>
        <dbReference type="SAM" id="SignalP"/>
    </source>
</evidence>
<reference evidence="4" key="1">
    <citation type="submission" date="2023-08" db="EMBL/GenBank/DDBJ databases">
        <authorList>
            <person name="Chen Y."/>
            <person name="Shah S."/>
            <person name="Dougan E. K."/>
            <person name="Thang M."/>
            <person name="Chan C."/>
        </authorList>
    </citation>
    <scope>NUCLEOTIDE SEQUENCE</scope>
</reference>
<evidence type="ECO:0000313" key="5">
    <source>
        <dbReference type="Proteomes" id="UP001178507"/>
    </source>
</evidence>
<feature type="transmembrane region" description="Helical" evidence="2">
    <location>
        <begin position="55"/>
        <end position="77"/>
    </location>
</feature>
<keyword evidence="5" id="KW-1185">Reference proteome</keyword>
<sequence>MWRGENWRMWLAPWLALTLLVALLLTAYCQARCAKRDSEVQDTWANGIILGSQVSQALLVAAAVLWVLLAGPVLLIFDAGRPSVCFKAILAATFSLPQLPTLPDNIQRWLWWLEDYKSCVLGFLAALFSWWTQEVKGRCCRGDFPPKDYAEHRPLSGKLDLTDAEQRQASNEVHWIRFLMQQSSFFGTWFSVDSLCQGRPFLTLAAACGSLATARWSSGLYVNLVDLNGRQRRLQCTWASDTVTLFKLSWEPGLGFPCNELYAKCGFQAATECSILVYITVFAMVAGDVITWADLVLPLWTALLALRAVRTGIGRCFEIASAELARRATHKGLQGIGAATAPSHANDQCPTCQNRYMADSKYCRRCGTKRSSQEQVLSQDAAYCASLIQFQDFSARQTMASTRLKAVSVAFRLCEVLPVAVGLALWCESGQLSSGYLVGLLPAVTWELIHPPVRQTHGFRLWACAERTFECLLWPIYSTFVPLHLADPTRDHNEEEAVLDHLMLPAWCGLRTLYILILWVWACFNSESFPELPEFLSWNELKDPRQWQLLLAWCWVVAGALAALLFPILAVRVHSNRERWAEKDWKAFVRHQVDAWQTVQEVSTTPAMYNLRDYEDEAVEGDPIDDDDVLGLVHGFCSGQAMEKHHLLALDPQKKKHLKQPTQERLLSVGKGKASSSVKPSEASSAKPKHLQQVLDLRLPQLFEAKQDVAVQLRVDMDFIESEYTSKADVSLEDGFKYGYVEVEGGGLALHVWKDQQLEPKVKLLALRGKHQFSVAAASAASDFAALHQSNAGHYTLMQESRGVKHPLIHFEVDPAAFRRERRIVAYAFVTDPSTQKRHIKQDLQLAEAGKDFISGAWKFRAMPAVDAVLMFSCMLTIAVYHY</sequence>
<dbReference type="AlphaFoldDB" id="A0AA36J2A5"/>
<protein>
    <submittedName>
        <fullName evidence="4">Uncharacterized protein</fullName>
    </submittedName>
</protein>
<keyword evidence="3" id="KW-0732">Signal</keyword>
<feature type="region of interest" description="Disordered" evidence="1">
    <location>
        <begin position="653"/>
        <end position="689"/>
    </location>
</feature>
<dbReference type="EMBL" id="CAUJNA010003259">
    <property type="protein sequence ID" value="CAJ1397200.1"/>
    <property type="molecule type" value="Genomic_DNA"/>
</dbReference>
<comment type="caution">
    <text evidence="4">The sequence shown here is derived from an EMBL/GenBank/DDBJ whole genome shotgun (WGS) entry which is preliminary data.</text>
</comment>
<feature type="signal peptide" evidence="3">
    <location>
        <begin position="1"/>
        <end position="31"/>
    </location>
</feature>